<organism evidence="4">
    <name type="scientific">Cyanothece sp. (strain PCC 7425 / ATCC 29141)</name>
    <dbReference type="NCBI Taxonomy" id="395961"/>
    <lineage>
        <taxon>Bacteria</taxon>
        <taxon>Bacillati</taxon>
        <taxon>Cyanobacteriota</taxon>
        <taxon>Cyanophyceae</taxon>
        <taxon>Gomontiellales</taxon>
        <taxon>Cyanothecaceae</taxon>
        <taxon>Cyanothece</taxon>
    </lineage>
</organism>
<sequence>MVDWLIVWGVAQAAGVLAKPILEELVKDASKDYAKDFFKDCLKKVIQPEPDVEKEAYVKALKEFLELMEQELENAGYQAEQIKQFVQPIKHFIKNEQVAAILGQAFEPECRTLNTKVLAQTWQNLSLPQLPEDFDWELLCKLYIRKVRGIISNSEKLRAVFMAEIQAQAAENLQELAGIAPGFNLGQYAEALKEQYGNLKLESLDTTGVYYNELKLWKIFVPQNVRECQEFLPQIYEIPKDHLRRLQERGEVDEAAIAEAELERHRKVYVEQPLRPVLEVIGDPKLPVKELRKTPVQYAVILGDPGSGKSTLLQYLPLVWAERPLRELPLYPIPLLIELRLYARDKQEKKCNDILSFIHSGNITCRLNQQELHQKLKAGDAIALFDGVDEVFDPQLREEVLTDIHRFTNDYPQVRVIVTSRWLGYKAQKLRDAGFNHFMLQDLNKEQIEDFIQRWHDLTFAEGLDKARKQERLQKAIDNSKAIRELAGNPLLLTMMAILNRNQELPRDRARLYERASEVLLHQWDVEAKLLEDPKLKDLRLTIDYQDKQAMLRQVAYHMQSSEKGLAGNLITRSDLENILAQCLEPLAATQSRSVARLMIDQLRYRNFILCDLGANSFGFVHRTFLEYFCAWEFVDRFQKQQTLTFDELQDEVIGKHWQDETWHEIIRLLAGMLDAKFAGEIIGYLLEQQVNRGDFLDKSRKRLRQEGLLNLLLAADCLAEVRNKSAINSVSTRLLQALQQEAEHEQPCKLTSEAAFALITQIAILWNENIETLRWLKGCLKLGSDSFLPESAVIAISQGWKNDPDTLPWLKPCAQSNENFFVRRAAVEALVREFKDDPDTLGILKACAQSDKHEFVRSLAVEALATEFKDIPKMFNFLCDRALHDPFEREEDWQTNPRQTALAALLKNYPNQPEVLAILNDRTANDPDEQVREYARTELARLRQSQASEE</sequence>
<evidence type="ECO:0000256" key="1">
    <source>
        <dbReference type="ARBA" id="ARBA00022549"/>
    </source>
</evidence>
<reference evidence="4" key="1">
    <citation type="submission" date="2009-01" db="EMBL/GenBank/DDBJ databases">
        <title>Complete sequence of chromosome Cyanothece sp. PCC 7425.</title>
        <authorList>
            <consortium name="US DOE Joint Genome Institute"/>
            <person name="Lucas S."/>
            <person name="Copeland A."/>
            <person name="Lapidus A."/>
            <person name="Glavina del Rio T."/>
            <person name="Dalin E."/>
            <person name="Tice H."/>
            <person name="Bruce D."/>
            <person name="Goodwin L."/>
            <person name="Pitluck S."/>
            <person name="Sims D."/>
            <person name="Meineke L."/>
            <person name="Brettin T."/>
            <person name="Detter J.C."/>
            <person name="Han C."/>
            <person name="Larimer F."/>
            <person name="Land M."/>
            <person name="Hauser L."/>
            <person name="Kyrpides N."/>
            <person name="Ovchinnikova G."/>
            <person name="Liberton M."/>
            <person name="Stoeckel J."/>
            <person name="Banerjee A."/>
            <person name="Singh A."/>
            <person name="Page L."/>
            <person name="Sato H."/>
            <person name="Zhao L."/>
            <person name="Sherman L."/>
            <person name="Pakrasi H."/>
            <person name="Richardson P."/>
        </authorList>
    </citation>
    <scope>NUCLEOTIDE SEQUENCE</scope>
    <source>
        <strain evidence="4">PCC 7425</strain>
    </source>
</reference>
<dbReference type="SUPFAM" id="SSF48371">
    <property type="entry name" value="ARM repeat"/>
    <property type="match status" value="2"/>
</dbReference>
<dbReference type="InterPro" id="IPR054569">
    <property type="entry name" value="NNH2"/>
</dbReference>
<dbReference type="AlphaFoldDB" id="B8HQ37"/>
<dbReference type="Gene3D" id="1.25.10.10">
    <property type="entry name" value="Leucine-rich Repeat Variant"/>
    <property type="match status" value="1"/>
</dbReference>
<feature type="domain" description="NACHT" evidence="3">
    <location>
        <begin position="297"/>
        <end position="421"/>
    </location>
</feature>
<dbReference type="Pfam" id="PF13646">
    <property type="entry name" value="HEAT_2"/>
    <property type="match status" value="1"/>
</dbReference>
<dbReference type="STRING" id="395961.Cyan7425_5141"/>
<dbReference type="InterPro" id="IPR011989">
    <property type="entry name" value="ARM-like"/>
</dbReference>
<evidence type="ECO:0000313" key="4">
    <source>
        <dbReference type="EMBL" id="ACL47434.1"/>
    </source>
</evidence>
<dbReference type="EMBL" id="CP001344">
    <property type="protein sequence ID" value="ACL47434.1"/>
    <property type="molecule type" value="Genomic_DNA"/>
</dbReference>
<dbReference type="InterPro" id="IPR027417">
    <property type="entry name" value="P-loop_NTPase"/>
</dbReference>
<dbReference type="OrthoDB" id="135105at2"/>
<evidence type="ECO:0000259" key="3">
    <source>
        <dbReference type="PROSITE" id="PS50837"/>
    </source>
</evidence>
<dbReference type="KEGG" id="cyn:Cyan7425_5141"/>
<dbReference type="Pfam" id="PF05729">
    <property type="entry name" value="NACHT"/>
    <property type="match status" value="1"/>
</dbReference>
<dbReference type="GO" id="GO:0030089">
    <property type="term" value="C:phycobilisome"/>
    <property type="evidence" value="ECO:0007669"/>
    <property type="project" value="UniProtKB-KW"/>
</dbReference>
<gene>
    <name evidence="4" type="ordered locus">Cyan7425_5141</name>
</gene>
<dbReference type="HOGENOM" id="CLU_002747_1_0_3"/>
<accession>B8HQ37</accession>
<dbReference type="PANTHER" id="PTHR46844:SF1">
    <property type="entry name" value="SLR5058 PROTEIN"/>
    <property type="match status" value="1"/>
</dbReference>
<dbReference type="Pfam" id="PF22734">
    <property type="entry name" value="NNH2"/>
    <property type="match status" value="1"/>
</dbReference>
<protein>
    <submittedName>
        <fullName evidence="4">Putative signal transduction protein with Nacht domain protein</fullName>
    </submittedName>
</protein>
<dbReference type="InterPro" id="IPR016024">
    <property type="entry name" value="ARM-type_fold"/>
</dbReference>
<dbReference type="eggNOG" id="COG5635">
    <property type="taxonomic scope" value="Bacteria"/>
</dbReference>
<dbReference type="SUPFAM" id="SSF52540">
    <property type="entry name" value="P-loop containing nucleoside triphosphate hydrolases"/>
    <property type="match status" value="1"/>
</dbReference>
<proteinExistence type="predicted"/>
<keyword evidence="1" id="KW-0042">Antenna complex</keyword>
<evidence type="ECO:0000256" key="2">
    <source>
        <dbReference type="ARBA" id="ARBA00022738"/>
    </source>
</evidence>
<dbReference type="InterPro" id="IPR007111">
    <property type="entry name" value="NACHT_NTPase"/>
</dbReference>
<dbReference type="PANTHER" id="PTHR46844">
    <property type="entry name" value="SLR5058 PROTEIN"/>
    <property type="match status" value="1"/>
</dbReference>
<dbReference type="PROSITE" id="PS50837">
    <property type="entry name" value="NACHT"/>
    <property type="match status" value="1"/>
</dbReference>
<dbReference type="Gene3D" id="3.40.50.300">
    <property type="entry name" value="P-loop containing nucleotide triphosphate hydrolases"/>
    <property type="match status" value="1"/>
</dbReference>
<name>B8HQ37_CYAP4</name>
<keyword evidence="2" id="KW-0605">Phycobilisome</keyword>
<dbReference type="eggNOG" id="COG1413">
    <property type="taxonomic scope" value="Bacteria"/>
</dbReference>